<evidence type="ECO:0000313" key="5">
    <source>
        <dbReference type="Proteomes" id="UP000293823"/>
    </source>
</evidence>
<dbReference type="InterPro" id="IPR015424">
    <property type="entry name" value="PyrdxlP-dep_Trfase"/>
</dbReference>
<gene>
    <name evidence="4" type="ORF">AA0113_g11677</name>
</gene>
<keyword evidence="5" id="KW-1185">Reference proteome</keyword>
<comment type="caution">
    <text evidence="4">The sequence shown here is derived from an EMBL/GenBank/DDBJ whole genome shotgun (WGS) entry which is preliminary data.</text>
</comment>
<dbReference type="PANTHER" id="PTHR43094">
    <property type="entry name" value="AMINOTRANSFERASE"/>
    <property type="match status" value="1"/>
</dbReference>
<dbReference type="InterPro" id="IPR015421">
    <property type="entry name" value="PyrdxlP-dep_Trfase_major"/>
</dbReference>
<sequence length="480" mass="52265">MSGSTPEPSLLHRSLAYQPHSVVSASGHYLFLEDGRSILDACGGAAVALIGHGNKEVIAATVRQMSLVSYVHTGAYTTDSAEDLAKCVLEHQGAAERSPYRHDLTKAFFVGSGSEANDAAMKCARQYWFEKNETQRRIFVARKQGYHGNTFGAMSVSSVIGRKVPYEQILLPNVSFVGPADHYHGARDAGTEEEYVTRLYEDIEQEFLRLGPENIISFIGETVSGATLGAMASPKGYWPSVRTLCDKYGILLHLDEVMCGTGRTGTFFAFEQEDIQPDIVTIGKGLGGGYAPIAGMLINRKIVDALKEGSSAFNHGQTYQAHPTSCATALAVQQIIKRDRLVNRCAVQGQKLGRRLQDTFKECKHIGDIRGRGLFWCLEFVENATTKRPFPPQMAFGSTLQLAAFDLGVALYPGVGTVDGLEGDHILIAPPYTVTDAELDVIVSTLKKAYDNTVKRLVGCSSIRSAPMIYKHSVFGESPL</sequence>
<reference evidence="5" key="1">
    <citation type="journal article" date="2019" name="bioRxiv">
        <title>Genomics, evolutionary history and diagnostics of the Alternaria alternata species group including apple and Asian pear pathotypes.</title>
        <authorList>
            <person name="Armitage A.D."/>
            <person name="Cockerton H.M."/>
            <person name="Sreenivasaprasad S."/>
            <person name="Woodhall J.W."/>
            <person name="Lane C.R."/>
            <person name="Harrison R.J."/>
            <person name="Clarkson J.P."/>
        </authorList>
    </citation>
    <scope>NUCLEOTIDE SEQUENCE [LARGE SCALE GENOMIC DNA]</scope>
    <source>
        <strain evidence="5">RGR 97.0016</strain>
    </source>
</reference>
<dbReference type="EMBL" id="PEJP01000074">
    <property type="protein sequence ID" value="RYO33403.1"/>
    <property type="molecule type" value="Genomic_DNA"/>
</dbReference>
<dbReference type="Pfam" id="PF00202">
    <property type="entry name" value="Aminotran_3"/>
    <property type="match status" value="1"/>
</dbReference>
<dbReference type="CDD" id="cd00610">
    <property type="entry name" value="OAT_like"/>
    <property type="match status" value="1"/>
</dbReference>
<dbReference type="GO" id="GO:0030170">
    <property type="term" value="F:pyridoxal phosphate binding"/>
    <property type="evidence" value="ECO:0007669"/>
    <property type="project" value="InterPro"/>
</dbReference>
<dbReference type="AlphaFoldDB" id="A0A4Q4Q4G3"/>
<dbReference type="SUPFAM" id="SSF53383">
    <property type="entry name" value="PLP-dependent transferases"/>
    <property type="match status" value="1"/>
</dbReference>
<evidence type="ECO:0000256" key="3">
    <source>
        <dbReference type="RuleBase" id="RU003560"/>
    </source>
</evidence>
<protein>
    <submittedName>
        <fullName evidence="4">Putative aminotransferase</fullName>
    </submittedName>
</protein>
<dbReference type="NCBIfam" id="NF005685">
    <property type="entry name" value="PRK07483.1"/>
    <property type="match status" value="1"/>
</dbReference>
<dbReference type="InterPro" id="IPR049704">
    <property type="entry name" value="Aminotrans_3_PPA_site"/>
</dbReference>
<dbReference type="GO" id="GO:0008483">
    <property type="term" value="F:transaminase activity"/>
    <property type="evidence" value="ECO:0007669"/>
    <property type="project" value="UniProtKB-KW"/>
</dbReference>
<comment type="similarity">
    <text evidence="1 3">Belongs to the class-III pyridoxal-phosphate-dependent aminotransferase family.</text>
</comment>
<organism evidence="4 5">
    <name type="scientific">Alternaria arborescens</name>
    <dbReference type="NCBI Taxonomy" id="156630"/>
    <lineage>
        <taxon>Eukaryota</taxon>
        <taxon>Fungi</taxon>
        <taxon>Dikarya</taxon>
        <taxon>Ascomycota</taxon>
        <taxon>Pezizomycotina</taxon>
        <taxon>Dothideomycetes</taxon>
        <taxon>Pleosporomycetidae</taxon>
        <taxon>Pleosporales</taxon>
        <taxon>Pleosporineae</taxon>
        <taxon>Pleosporaceae</taxon>
        <taxon>Alternaria</taxon>
        <taxon>Alternaria sect. Alternaria</taxon>
    </lineage>
</organism>
<keyword evidence="4" id="KW-0808">Transferase</keyword>
<proteinExistence type="inferred from homology"/>
<keyword evidence="4" id="KW-0032">Aminotransferase</keyword>
<accession>A0A4Q4Q4G3</accession>
<dbReference type="PANTHER" id="PTHR43094:SF1">
    <property type="entry name" value="AMINOTRANSFERASE CLASS-III"/>
    <property type="match status" value="1"/>
</dbReference>
<dbReference type="OrthoDB" id="5419315at2759"/>
<dbReference type="PROSITE" id="PS00600">
    <property type="entry name" value="AA_TRANSFER_CLASS_3"/>
    <property type="match status" value="1"/>
</dbReference>
<dbReference type="InterPro" id="IPR015422">
    <property type="entry name" value="PyrdxlP-dep_Trfase_small"/>
</dbReference>
<keyword evidence="2 3" id="KW-0663">Pyridoxal phosphate</keyword>
<evidence type="ECO:0000313" key="4">
    <source>
        <dbReference type="EMBL" id="RYO33403.1"/>
    </source>
</evidence>
<name>A0A4Q4Q4G3_9PLEO</name>
<dbReference type="Proteomes" id="UP000293823">
    <property type="component" value="Unassembled WGS sequence"/>
</dbReference>
<evidence type="ECO:0000256" key="2">
    <source>
        <dbReference type="ARBA" id="ARBA00022898"/>
    </source>
</evidence>
<evidence type="ECO:0000256" key="1">
    <source>
        <dbReference type="ARBA" id="ARBA00008954"/>
    </source>
</evidence>
<dbReference type="GO" id="GO:0005829">
    <property type="term" value="C:cytosol"/>
    <property type="evidence" value="ECO:0007669"/>
    <property type="project" value="TreeGrafter"/>
</dbReference>
<dbReference type="Gene3D" id="3.90.1150.10">
    <property type="entry name" value="Aspartate Aminotransferase, domain 1"/>
    <property type="match status" value="1"/>
</dbReference>
<dbReference type="InterPro" id="IPR005814">
    <property type="entry name" value="Aminotrans_3"/>
</dbReference>
<dbReference type="Gene3D" id="3.40.640.10">
    <property type="entry name" value="Type I PLP-dependent aspartate aminotransferase-like (Major domain)"/>
    <property type="match status" value="1"/>
</dbReference>